<dbReference type="Gene3D" id="3.30.70.270">
    <property type="match status" value="1"/>
</dbReference>
<dbReference type="NCBIfam" id="TIGR00254">
    <property type="entry name" value="GGDEF"/>
    <property type="match status" value="1"/>
</dbReference>
<dbReference type="InterPro" id="IPR043128">
    <property type="entry name" value="Rev_trsase/Diguanyl_cyclase"/>
</dbReference>
<protein>
    <submittedName>
        <fullName evidence="2">Diguanylate cyclase (GGDEF) domain-containing protein</fullName>
    </submittedName>
</protein>
<dbReference type="Proteomes" id="UP000243297">
    <property type="component" value="Unassembled WGS sequence"/>
</dbReference>
<dbReference type="RefSeq" id="WP_143254434.1">
    <property type="nucleotide sequence ID" value="NZ_FUWY01000008.1"/>
</dbReference>
<reference evidence="3" key="1">
    <citation type="submission" date="2017-02" db="EMBL/GenBank/DDBJ databases">
        <authorList>
            <person name="Varghese N."/>
            <person name="Submissions S."/>
        </authorList>
    </citation>
    <scope>NUCLEOTIDE SEQUENCE [LARGE SCALE GENOMIC DNA]</scope>
    <source>
        <strain evidence="3">ATCC 25662</strain>
    </source>
</reference>
<dbReference type="STRING" id="118967.SAMN02745191_2262"/>
<dbReference type="EMBL" id="FUWY01000008">
    <property type="protein sequence ID" value="SJZ97612.1"/>
    <property type="molecule type" value="Genomic_DNA"/>
</dbReference>
<dbReference type="OrthoDB" id="1931120at2"/>
<organism evidence="2 3">
    <name type="scientific">Anaerorhabdus furcosa</name>
    <dbReference type="NCBI Taxonomy" id="118967"/>
    <lineage>
        <taxon>Bacteria</taxon>
        <taxon>Bacillati</taxon>
        <taxon>Bacillota</taxon>
        <taxon>Erysipelotrichia</taxon>
        <taxon>Erysipelotrichales</taxon>
        <taxon>Erysipelotrichaceae</taxon>
        <taxon>Anaerorhabdus</taxon>
    </lineage>
</organism>
<dbReference type="AlphaFoldDB" id="A0A1T4Q1G9"/>
<evidence type="ECO:0000313" key="2">
    <source>
        <dbReference type="EMBL" id="SJZ97612.1"/>
    </source>
</evidence>
<evidence type="ECO:0000259" key="1">
    <source>
        <dbReference type="PROSITE" id="PS50887"/>
    </source>
</evidence>
<proteinExistence type="predicted"/>
<accession>A0A1T4Q1G9</accession>
<dbReference type="SUPFAM" id="SSF55073">
    <property type="entry name" value="Nucleotide cyclase"/>
    <property type="match status" value="1"/>
</dbReference>
<dbReference type="InterPro" id="IPR000160">
    <property type="entry name" value="GGDEF_dom"/>
</dbReference>
<dbReference type="Pfam" id="PF00990">
    <property type="entry name" value="GGDEF"/>
    <property type="match status" value="1"/>
</dbReference>
<dbReference type="SMART" id="SM00267">
    <property type="entry name" value="GGDEF"/>
    <property type="match status" value="1"/>
</dbReference>
<keyword evidence="3" id="KW-1185">Reference proteome</keyword>
<dbReference type="PANTHER" id="PTHR44757">
    <property type="entry name" value="DIGUANYLATE CYCLASE DGCP"/>
    <property type="match status" value="1"/>
</dbReference>
<feature type="domain" description="GGDEF" evidence="1">
    <location>
        <begin position="318"/>
        <end position="451"/>
    </location>
</feature>
<dbReference type="CDD" id="cd01949">
    <property type="entry name" value="GGDEF"/>
    <property type="match status" value="1"/>
</dbReference>
<dbReference type="PANTHER" id="PTHR44757:SF2">
    <property type="entry name" value="BIOFILM ARCHITECTURE MAINTENANCE PROTEIN MBAA"/>
    <property type="match status" value="1"/>
</dbReference>
<dbReference type="Gene3D" id="3.30.450.20">
    <property type="entry name" value="PAS domain"/>
    <property type="match status" value="1"/>
</dbReference>
<dbReference type="PROSITE" id="PS50887">
    <property type="entry name" value="GGDEF"/>
    <property type="match status" value="1"/>
</dbReference>
<dbReference type="InterPro" id="IPR052155">
    <property type="entry name" value="Biofilm_reg_signaling"/>
</dbReference>
<evidence type="ECO:0000313" key="3">
    <source>
        <dbReference type="Proteomes" id="UP000243297"/>
    </source>
</evidence>
<name>A0A1T4Q1G9_9FIRM</name>
<dbReference type="InterPro" id="IPR029787">
    <property type="entry name" value="Nucleotide_cyclase"/>
</dbReference>
<sequence length="452" mass="51767">MNVDNYNLVMLLSNLLVDTNAATTTVQNALDLIAKTFAFKQAYVYETNRYGFLELKEFISPWDNVEKKLSLHLFEEKIHHESSIIYTVSKLDDENQDELLGIFKTSKLFFVPHIIDKRIGELVLFVEGDEPVEDRQILGLCGSMLLKYIMPRMYDNQLINSRKALESIIDNTGIDIYVNDFYTHEILYVNQSMAKPYGGQDKFENRKCWEVLFPSKSGQCEFCPQKNLIDENGDPTKVYTWDYQRELDGSWFRVFSAAFRWIDGRLAHVVSSADITDNKKNEALIEYLANYDSLTGLPNRRMLVTECDRRINQVNTAITGYLLFFDIDGFKMINDTYGHDIGDEFLISLGDFFKSIDVLKNAIYRNGGDEFVAIIDGNISEDELCVMIGKIHEKFDKPWKLKTVEAKCNVSVGIACYPTDGKTAEELLLKADQAMYKVKKAGGGSYLFGRDL</sequence>
<gene>
    <name evidence="2" type="ORF">SAMN02745191_2262</name>
</gene>